<protein>
    <submittedName>
        <fullName evidence="1">Uncharacterized protein</fullName>
    </submittedName>
</protein>
<keyword evidence="2" id="KW-1185">Reference proteome</keyword>
<dbReference type="InParanoid" id="G0EC55"/>
<gene>
    <name evidence="1" type="ordered locus">Pyrfu_1568</name>
</gene>
<name>G0EC55_PYRF1</name>
<dbReference type="HOGENOM" id="CLU_1357957_0_0_2"/>
<proteinExistence type="predicted"/>
<dbReference type="KEGG" id="pfm:Pyrfu_1568"/>
<accession>G0EC55</accession>
<sequence length="201" mass="22506">MPLRSTEILLKRTGIRIGYDMIRAAHALVLDANQVIIEAKPLEDASGGEALTMQARLAGWPQRSTLNDAVVIFSEATKPPERRLEEFSKTLSLVSLSDSGEYREEKPGHIVLRRLAGVHIAIEPYHKFVEYTISPNVRRRAENLHIEAYSPTLVNILLDKLQTATVFYLGPTQIEIQERGNETIITVKPLKGHESRAASEN</sequence>
<dbReference type="STRING" id="694429.Pyrfu_1568"/>
<dbReference type="RefSeq" id="WP_014027102.1">
    <property type="nucleotide sequence ID" value="NC_015931.1"/>
</dbReference>
<evidence type="ECO:0000313" key="2">
    <source>
        <dbReference type="Proteomes" id="UP000001037"/>
    </source>
</evidence>
<reference evidence="1 2" key="1">
    <citation type="journal article" date="2011" name="Stand. Genomic Sci.">
        <title>Complete genome sequence of the hyperthermophilic chemolithoautotroph Pyrolobus fumarii type strain (1A).</title>
        <authorList>
            <person name="Anderson I."/>
            <person name="Goker M."/>
            <person name="Nolan M."/>
            <person name="Lucas S."/>
            <person name="Hammon N."/>
            <person name="Deshpande S."/>
            <person name="Cheng J.F."/>
            <person name="Tapia R."/>
            <person name="Han C."/>
            <person name="Goodwin L."/>
            <person name="Pitluck S."/>
            <person name="Huntemann M."/>
            <person name="Liolios K."/>
            <person name="Ivanova N."/>
            <person name="Pagani I."/>
            <person name="Mavromatis K."/>
            <person name="Ovchinikova G."/>
            <person name="Pati A."/>
            <person name="Chen A."/>
            <person name="Palaniappan K."/>
            <person name="Land M."/>
            <person name="Hauser L."/>
            <person name="Brambilla E.M."/>
            <person name="Huber H."/>
            <person name="Yasawong M."/>
            <person name="Rohde M."/>
            <person name="Spring S."/>
            <person name="Abt B."/>
            <person name="Sikorski J."/>
            <person name="Wirth R."/>
            <person name="Detter J.C."/>
            <person name="Woyke T."/>
            <person name="Bristow J."/>
            <person name="Eisen J.A."/>
            <person name="Markowitz V."/>
            <person name="Hugenholtz P."/>
            <person name="Kyrpides N.C."/>
            <person name="Klenk H.P."/>
            <person name="Lapidus A."/>
        </authorList>
    </citation>
    <scope>NUCLEOTIDE SEQUENCE [LARGE SCALE GENOMIC DNA]</scope>
    <source>
        <strain evidence="2">DSM 11204 / 1A</strain>
    </source>
</reference>
<dbReference type="Proteomes" id="UP000001037">
    <property type="component" value="Chromosome"/>
</dbReference>
<evidence type="ECO:0000313" key="1">
    <source>
        <dbReference type="EMBL" id="AEM39425.1"/>
    </source>
</evidence>
<dbReference type="EMBL" id="CP002838">
    <property type="protein sequence ID" value="AEM39425.1"/>
    <property type="molecule type" value="Genomic_DNA"/>
</dbReference>
<organism evidence="1 2">
    <name type="scientific">Pyrolobus fumarii (strain DSM 11204 / 1A)</name>
    <dbReference type="NCBI Taxonomy" id="694429"/>
    <lineage>
        <taxon>Archaea</taxon>
        <taxon>Thermoproteota</taxon>
        <taxon>Thermoprotei</taxon>
        <taxon>Desulfurococcales</taxon>
        <taxon>Pyrodictiaceae</taxon>
        <taxon>Pyrolobus</taxon>
    </lineage>
</organism>
<dbReference type="AlphaFoldDB" id="G0EC55"/>
<dbReference type="GeneID" id="11138755"/>